<name>A0AAD1T6Z0_PELCU</name>
<dbReference type="AlphaFoldDB" id="A0AAD1T6Z0"/>
<organism evidence="1 2">
    <name type="scientific">Pelobates cultripes</name>
    <name type="common">Western spadefoot toad</name>
    <dbReference type="NCBI Taxonomy" id="61616"/>
    <lineage>
        <taxon>Eukaryota</taxon>
        <taxon>Metazoa</taxon>
        <taxon>Chordata</taxon>
        <taxon>Craniata</taxon>
        <taxon>Vertebrata</taxon>
        <taxon>Euteleostomi</taxon>
        <taxon>Amphibia</taxon>
        <taxon>Batrachia</taxon>
        <taxon>Anura</taxon>
        <taxon>Pelobatoidea</taxon>
        <taxon>Pelobatidae</taxon>
        <taxon>Pelobates</taxon>
    </lineage>
</organism>
<sequence length="107" mass="11505">NCFQCQKCENTNGDTCSGELETCDTSVDSCLTTLVVTIHGGEKCVTKETINCTGAQTKCFSYTGGIYIKGKFVDTDLKGCTTEDVCTHHAPTYPATLLKDGYILTCP</sequence>
<keyword evidence="2" id="KW-1185">Reference proteome</keyword>
<evidence type="ECO:0008006" key="3">
    <source>
        <dbReference type="Google" id="ProtNLM"/>
    </source>
</evidence>
<dbReference type="Proteomes" id="UP001295444">
    <property type="component" value="Chromosome 10"/>
</dbReference>
<evidence type="ECO:0000313" key="1">
    <source>
        <dbReference type="EMBL" id="CAH2318745.1"/>
    </source>
</evidence>
<dbReference type="EMBL" id="OW240921">
    <property type="protein sequence ID" value="CAH2318745.1"/>
    <property type="molecule type" value="Genomic_DNA"/>
</dbReference>
<feature type="non-terminal residue" evidence="1">
    <location>
        <position position="1"/>
    </location>
</feature>
<dbReference type="InterPro" id="IPR045860">
    <property type="entry name" value="Snake_toxin-like_sf"/>
</dbReference>
<protein>
    <recommendedName>
        <fullName evidence="3">Sodefrin-like factor</fullName>
    </recommendedName>
</protein>
<reference evidence="1" key="1">
    <citation type="submission" date="2022-03" db="EMBL/GenBank/DDBJ databases">
        <authorList>
            <person name="Alioto T."/>
            <person name="Alioto T."/>
            <person name="Gomez Garrido J."/>
        </authorList>
    </citation>
    <scope>NUCLEOTIDE SEQUENCE</scope>
</reference>
<dbReference type="Gene3D" id="2.10.60.10">
    <property type="entry name" value="CD59"/>
    <property type="match status" value="1"/>
</dbReference>
<gene>
    <name evidence="1" type="ORF">PECUL_23A058606</name>
</gene>
<proteinExistence type="predicted"/>
<evidence type="ECO:0000313" key="2">
    <source>
        <dbReference type="Proteomes" id="UP001295444"/>
    </source>
</evidence>
<accession>A0AAD1T6Z0</accession>